<dbReference type="OrthoDB" id="3422781at2"/>
<sequence length="371" mass="39578">MTDIHGMCTDQFTPVRDALAATLADRDLGASVAVYVDGEPVADLWGGYVDEARTVPWQRDTLVNVWSTTKTMTALCALILIDRGELDPAAPVAEYWPQFAAAGKEKVQVRHLLGHTAGLPTWTEPMTVEDLYDWPTATARLAAQAPAWEPGTEAGYHALTQGYLVGEVVRRVTGRTVGAFFAEEVAGPLGADFHIGLDAEHDHRVAPVFPPPAPDVPEPVSPSEGPGNPPLPPTTANTTAWRRAEIPAAGGHGNARSVAAVQSVLACGGTARGVRLLSEAGCERVFEEQFLGEDRVLGVPLRYGLGYGLHSGQLPNPRSCFWGGWGGSMVLVDLDARMTVAYVMNQMIHQGSLGDDRAFLILAAAYEGFSA</sequence>
<feature type="compositionally biased region" description="Pro residues" evidence="1">
    <location>
        <begin position="210"/>
        <end position="220"/>
    </location>
</feature>
<dbReference type="RefSeq" id="WP_152774350.1">
    <property type="nucleotide sequence ID" value="NZ_VJZC01000252.1"/>
</dbReference>
<dbReference type="Pfam" id="PF00144">
    <property type="entry name" value="Beta-lactamase"/>
    <property type="match status" value="1"/>
</dbReference>
<name>A0A5N8XN73_9ACTN</name>
<dbReference type="Gene3D" id="3.40.710.10">
    <property type="entry name" value="DD-peptidase/beta-lactamase superfamily"/>
    <property type="match status" value="1"/>
</dbReference>
<evidence type="ECO:0000313" key="3">
    <source>
        <dbReference type="EMBL" id="MPY60892.1"/>
    </source>
</evidence>
<reference evidence="3 4" key="1">
    <citation type="submission" date="2019-07" db="EMBL/GenBank/DDBJ databases">
        <title>New species of Amycolatopsis and Streptomyces.</title>
        <authorList>
            <person name="Duangmal K."/>
            <person name="Teo W.F.A."/>
            <person name="Lipun K."/>
        </authorList>
    </citation>
    <scope>NUCLEOTIDE SEQUENCE [LARGE SCALE GENOMIC DNA]</scope>
    <source>
        <strain evidence="3 4">NBRC 106415</strain>
    </source>
</reference>
<feature type="domain" description="Beta-lactamase-related" evidence="2">
    <location>
        <begin position="26"/>
        <end position="361"/>
    </location>
</feature>
<dbReference type="AlphaFoldDB" id="A0A5N8XN73"/>
<dbReference type="InterPro" id="IPR001466">
    <property type="entry name" value="Beta-lactam-related"/>
</dbReference>
<dbReference type="SUPFAM" id="SSF56601">
    <property type="entry name" value="beta-lactamase/transpeptidase-like"/>
    <property type="match status" value="1"/>
</dbReference>
<evidence type="ECO:0000256" key="1">
    <source>
        <dbReference type="SAM" id="MobiDB-lite"/>
    </source>
</evidence>
<evidence type="ECO:0000313" key="4">
    <source>
        <dbReference type="Proteomes" id="UP000400924"/>
    </source>
</evidence>
<dbReference type="PANTHER" id="PTHR43319">
    <property type="entry name" value="BETA-LACTAMASE-RELATED"/>
    <property type="match status" value="1"/>
</dbReference>
<dbReference type="PANTHER" id="PTHR43319:SF3">
    <property type="entry name" value="BETA-LACTAMASE-RELATED DOMAIN-CONTAINING PROTEIN"/>
    <property type="match status" value="1"/>
</dbReference>
<organism evidence="3 4">
    <name type="scientific">Streptomyces spongiae</name>
    <dbReference type="NCBI Taxonomy" id="565072"/>
    <lineage>
        <taxon>Bacteria</taxon>
        <taxon>Bacillati</taxon>
        <taxon>Actinomycetota</taxon>
        <taxon>Actinomycetes</taxon>
        <taxon>Kitasatosporales</taxon>
        <taxon>Streptomycetaceae</taxon>
        <taxon>Streptomyces</taxon>
    </lineage>
</organism>
<proteinExistence type="predicted"/>
<dbReference type="InterPro" id="IPR052907">
    <property type="entry name" value="Beta-lactamase/esterase"/>
</dbReference>
<dbReference type="InterPro" id="IPR012338">
    <property type="entry name" value="Beta-lactam/transpept-like"/>
</dbReference>
<dbReference type="EMBL" id="VJZC01000252">
    <property type="protein sequence ID" value="MPY60892.1"/>
    <property type="molecule type" value="Genomic_DNA"/>
</dbReference>
<comment type="caution">
    <text evidence="3">The sequence shown here is derived from an EMBL/GenBank/DDBJ whole genome shotgun (WGS) entry which is preliminary data.</text>
</comment>
<dbReference type="Proteomes" id="UP000400924">
    <property type="component" value="Unassembled WGS sequence"/>
</dbReference>
<accession>A0A5N8XN73</accession>
<keyword evidence="4" id="KW-1185">Reference proteome</keyword>
<feature type="region of interest" description="Disordered" evidence="1">
    <location>
        <begin position="210"/>
        <end position="237"/>
    </location>
</feature>
<protein>
    <submittedName>
        <fullName evidence="3">Beta-lactamase family protein</fullName>
    </submittedName>
</protein>
<gene>
    <name evidence="3" type="ORF">FNH08_28235</name>
</gene>
<evidence type="ECO:0000259" key="2">
    <source>
        <dbReference type="Pfam" id="PF00144"/>
    </source>
</evidence>